<keyword evidence="2" id="KW-1185">Reference proteome</keyword>
<evidence type="ECO:0000313" key="2">
    <source>
        <dbReference type="Proteomes" id="UP000183940"/>
    </source>
</evidence>
<accession>A0A1L9QPV7</accession>
<sequence length="120" mass="13606">MKTIELKNHFDELDFLEFFLVEPKVAHPEDGYWCYEVSDSVGSTLKFGIDIIQSSVQIEIKKSDAILTLLSFEAIEKIEIDGSGKKLSFCLPTEKSNIKTQIKVEISPQIKVFGHSLKIQ</sequence>
<dbReference type="STRING" id="1925591.BI308_15860"/>
<dbReference type="EMBL" id="MLAW01000028">
    <property type="protein sequence ID" value="OJJ24627.1"/>
    <property type="molecule type" value="Genomic_DNA"/>
</dbReference>
<organism evidence="1 2">
    <name type="scientific">Roseofilum reptotaenium AO1-A</name>
    <dbReference type="NCBI Taxonomy" id="1925591"/>
    <lineage>
        <taxon>Bacteria</taxon>
        <taxon>Bacillati</taxon>
        <taxon>Cyanobacteriota</taxon>
        <taxon>Cyanophyceae</taxon>
        <taxon>Desertifilales</taxon>
        <taxon>Desertifilaceae</taxon>
        <taxon>Roseofilum</taxon>
    </lineage>
</organism>
<dbReference type="Proteomes" id="UP000183940">
    <property type="component" value="Unassembled WGS sequence"/>
</dbReference>
<comment type="caution">
    <text evidence="1">The sequence shown here is derived from an EMBL/GenBank/DDBJ whole genome shotgun (WGS) entry which is preliminary data.</text>
</comment>
<protein>
    <submittedName>
        <fullName evidence="1">Uncharacterized protein</fullName>
    </submittedName>
</protein>
<name>A0A1L9QPV7_9CYAN</name>
<dbReference type="CDD" id="cd20698">
    <property type="entry name" value="CdiI_Kp-like"/>
    <property type="match status" value="1"/>
</dbReference>
<reference evidence="1" key="1">
    <citation type="submission" date="2016-10" db="EMBL/GenBank/DDBJ databases">
        <title>CRISPR-Cas defence system in Roseofilum reptotaenium: evidence of a bacteriophage-cyanobacterium arms race in the coral black band disease.</title>
        <authorList>
            <person name="Buerger P."/>
            <person name="Wood-Charlson E.M."/>
            <person name="Weynberg K.D."/>
            <person name="Willis B."/>
            <person name="Van Oppen M.J."/>
        </authorList>
    </citation>
    <scope>NUCLEOTIDE SEQUENCE [LARGE SCALE GENOMIC DNA]</scope>
    <source>
        <strain evidence="1">AO1-A</strain>
    </source>
</reference>
<dbReference type="AlphaFoldDB" id="A0A1L9QPV7"/>
<proteinExistence type="predicted"/>
<gene>
    <name evidence="1" type="ORF">BI308_15860</name>
</gene>
<evidence type="ECO:0000313" key="1">
    <source>
        <dbReference type="EMBL" id="OJJ24627.1"/>
    </source>
</evidence>